<keyword evidence="8" id="KW-0407">Ion channel</keyword>
<evidence type="ECO:0000313" key="14">
    <source>
        <dbReference type="Proteomes" id="UP001165060"/>
    </source>
</evidence>
<evidence type="ECO:0000256" key="6">
    <source>
        <dbReference type="ARBA" id="ARBA00023065"/>
    </source>
</evidence>
<dbReference type="PROSITE" id="PS00018">
    <property type="entry name" value="EF_HAND_1"/>
    <property type="match status" value="1"/>
</dbReference>
<feature type="transmembrane region" description="Helical" evidence="11">
    <location>
        <begin position="6"/>
        <end position="25"/>
    </location>
</feature>
<keyword evidence="5 11" id="KW-1133">Transmembrane helix</keyword>
<evidence type="ECO:0000313" key="13">
    <source>
        <dbReference type="EMBL" id="GMI35562.1"/>
    </source>
</evidence>
<keyword evidence="4" id="KW-0106">Calcium</keyword>
<dbReference type="PROSITE" id="PS50222">
    <property type="entry name" value="EF_HAND_2"/>
    <property type="match status" value="1"/>
</dbReference>
<dbReference type="InterPro" id="IPR003280">
    <property type="entry name" value="2pore_dom_K_chnl"/>
</dbReference>
<evidence type="ECO:0000256" key="2">
    <source>
        <dbReference type="ARBA" id="ARBA00022448"/>
    </source>
</evidence>
<keyword evidence="14" id="KW-1185">Reference proteome</keyword>
<evidence type="ECO:0000256" key="4">
    <source>
        <dbReference type="ARBA" id="ARBA00022837"/>
    </source>
</evidence>
<reference evidence="13 14" key="1">
    <citation type="journal article" date="2023" name="Commun. Biol.">
        <title>Genome analysis of Parmales, the sister group of diatoms, reveals the evolutionary specialization of diatoms from phago-mixotrophs to photoautotrophs.</title>
        <authorList>
            <person name="Ban H."/>
            <person name="Sato S."/>
            <person name="Yoshikawa S."/>
            <person name="Yamada K."/>
            <person name="Nakamura Y."/>
            <person name="Ichinomiya M."/>
            <person name="Sato N."/>
            <person name="Blanc-Mathieu R."/>
            <person name="Endo H."/>
            <person name="Kuwata A."/>
            <person name="Ogata H."/>
        </authorList>
    </citation>
    <scope>NUCLEOTIDE SEQUENCE [LARGE SCALE GENOMIC DNA]</scope>
</reference>
<dbReference type="EMBL" id="BRYB01004714">
    <property type="protein sequence ID" value="GMI35562.1"/>
    <property type="molecule type" value="Genomic_DNA"/>
</dbReference>
<evidence type="ECO:0000259" key="12">
    <source>
        <dbReference type="PROSITE" id="PS50222"/>
    </source>
</evidence>
<dbReference type="Gene3D" id="1.10.287.70">
    <property type="match status" value="1"/>
</dbReference>
<protein>
    <recommendedName>
        <fullName evidence="12">EF-hand domain-containing protein</fullName>
    </recommendedName>
</protein>
<dbReference type="SUPFAM" id="SSF47473">
    <property type="entry name" value="EF-hand"/>
    <property type="match status" value="1"/>
</dbReference>
<dbReference type="PANTHER" id="PTHR11003:SF291">
    <property type="entry name" value="IP11374P"/>
    <property type="match status" value="1"/>
</dbReference>
<evidence type="ECO:0000256" key="1">
    <source>
        <dbReference type="ARBA" id="ARBA00004141"/>
    </source>
</evidence>
<dbReference type="InterPro" id="IPR018247">
    <property type="entry name" value="EF_Hand_1_Ca_BS"/>
</dbReference>
<evidence type="ECO:0000256" key="3">
    <source>
        <dbReference type="ARBA" id="ARBA00022692"/>
    </source>
</evidence>
<dbReference type="SUPFAM" id="SSF81324">
    <property type="entry name" value="Voltage-gated potassium channels"/>
    <property type="match status" value="1"/>
</dbReference>
<dbReference type="InterPro" id="IPR002048">
    <property type="entry name" value="EF_hand_dom"/>
</dbReference>
<keyword evidence="3 11" id="KW-0812">Transmembrane</keyword>
<organism evidence="13 14">
    <name type="scientific">Tetraparma gracilis</name>
    <dbReference type="NCBI Taxonomy" id="2962635"/>
    <lineage>
        <taxon>Eukaryota</taxon>
        <taxon>Sar</taxon>
        <taxon>Stramenopiles</taxon>
        <taxon>Ochrophyta</taxon>
        <taxon>Bolidophyceae</taxon>
        <taxon>Parmales</taxon>
        <taxon>Triparmaceae</taxon>
        <taxon>Tetraparma</taxon>
    </lineage>
</organism>
<keyword evidence="9" id="KW-0175">Coiled coil</keyword>
<feature type="coiled-coil region" evidence="9">
    <location>
        <begin position="174"/>
        <end position="201"/>
    </location>
</feature>
<keyword evidence="7 11" id="KW-0472">Membrane</keyword>
<keyword evidence="6" id="KW-0406">Ion transport</keyword>
<proteinExistence type="predicted"/>
<comment type="subcellular location">
    <subcellularLocation>
        <location evidence="1">Membrane</location>
        <topology evidence="1">Multi-pass membrane protein</topology>
    </subcellularLocation>
</comment>
<dbReference type="InterPro" id="IPR013099">
    <property type="entry name" value="K_chnl_dom"/>
</dbReference>
<dbReference type="InterPro" id="IPR011992">
    <property type="entry name" value="EF-hand-dom_pair"/>
</dbReference>
<evidence type="ECO:0000256" key="11">
    <source>
        <dbReference type="SAM" id="Phobius"/>
    </source>
</evidence>
<keyword evidence="2" id="KW-0813">Transport</keyword>
<dbReference type="Gene3D" id="1.10.238.10">
    <property type="entry name" value="EF-hand"/>
    <property type="match status" value="1"/>
</dbReference>
<sequence>MASQLFTCFFALLGIAIIGYALQILGQQFVQAQVTAMQTAAAEAKPPDMEEDLSDPNRLLDTDTDEEREKKLIARAIKDDDAKRMKLDLQKKERTGKILKTFVPVIVCLVIGAIVYGFLEGWSPVEAMYWCVITAASVGYGELSPVKVESRLLGVLFIPLSVGVIGQGLAGIVNIFVEEEIKRANEKLMNKELTMEDLETMNTDDDGDVSELEFIEFMLKTMKKVDQALLDDLHRQFRKLDADGSGSLQKADLELIAKRKIDIRRKLTLAAYKSDIVKRTSTGPNTDILAVAHKRKKKDRQIGVEG</sequence>
<dbReference type="Proteomes" id="UP001165060">
    <property type="component" value="Unassembled WGS sequence"/>
</dbReference>
<name>A0ABQ6MXP9_9STRA</name>
<feature type="transmembrane region" description="Helical" evidence="11">
    <location>
        <begin position="152"/>
        <end position="177"/>
    </location>
</feature>
<evidence type="ECO:0000256" key="7">
    <source>
        <dbReference type="ARBA" id="ARBA00023136"/>
    </source>
</evidence>
<dbReference type="Pfam" id="PF07885">
    <property type="entry name" value="Ion_trans_2"/>
    <property type="match status" value="1"/>
</dbReference>
<evidence type="ECO:0000256" key="10">
    <source>
        <dbReference type="SAM" id="MobiDB-lite"/>
    </source>
</evidence>
<dbReference type="PANTHER" id="PTHR11003">
    <property type="entry name" value="POTASSIUM CHANNEL, SUBFAMILY K"/>
    <property type="match status" value="1"/>
</dbReference>
<feature type="domain" description="EF-hand" evidence="12">
    <location>
        <begin position="228"/>
        <end position="263"/>
    </location>
</feature>
<evidence type="ECO:0000256" key="9">
    <source>
        <dbReference type="SAM" id="Coils"/>
    </source>
</evidence>
<comment type="caution">
    <text evidence="13">The sequence shown here is derived from an EMBL/GenBank/DDBJ whole genome shotgun (WGS) entry which is preliminary data.</text>
</comment>
<evidence type="ECO:0000256" key="5">
    <source>
        <dbReference type="ARBA" id="ARBA00022989"/>
    </source>
</evidence>
<feature type="region of interest" description="Disordered" evidence="10">
    <location>
        <begin position="41"/>
        <end position="61"/>
    </location>
</feature>
<accession>A0ABQ6MXP9</accession>
<feature type="transmembrane region" description="Helical" evidence="11">
    <location>
        <begin position="98"/>
        <end position="119"/>
    </location>
</feature>
<evidence type="ECO:0000256" key="8">
    <source>
        <dbReference type="ARBA" id="ARBA00023303"/>
    </source>
</evidence>
<gene>
    <name evidence="13" type="ORF">TeGR_g1449</name>
</gene>